<dbReference type="PANTHER" id="PTHR46623:SF6">
    <property type="entry name" value="ALPHA_BETA-HYDROLASES SUPERFAMILY PROTEIN"/>
    <property type="match status" value="1"/>
</dbReference>
<reference evidence="2 3" key="1">
    <citation type="journal article" date="2014" name="Genome Biol. Evol.">
        <title>Genome degeneration and adaptation in a nascent stage of symbiosis.</title>
        <authorList>
            <person name="Oakeson K.F."/>
            <person name="Gil R."/>
            <person name="Clayton A.L."/>
            <person name="Dunn D.M."/>
            <person name="von Niederhausern A.C."/>
            <person name="Hamil C."/>
            <person name="Aoyagi A."/>
            <person name="Duval B."/>
            <person name="Baca A."/>
            <person name="Silva F.J."/>
            <person name="Vallier A."/>
            <person name="Jackson D.G."/>
            <person name="Latorre A."/>
            <person name="Weiss R.B."/>
            <person name="Heddi A."/>
            <person name="Moya A."/>
            <person name="Dale C."/>
        </authorList>
    </citation>
    <scope>NUCLEOTIDE SEQUENCE [LARGE SCALE GENOMIC DNA]</scope>
    <source>
        <strain evidence="3">none</strain>
    </source>
</reference>
<evidence type="ECO:0000259" key="1">
    <source>
        <dbReference type="Pfam" id="PF01738"/>
    </source>
</evidence>
<proteinExistence type="predicted"/>
<dbReference type="InterPro" id="IPR051049">
    <property type="entry name" value="Dienelactone_hydrolase-like"/>
</dbReference>
<feature type="domain" description="Dienelactone hydrolase" evidence="1">
    <location>
        <begin position="50"/>
        <end position="271"/>
    </location>
</feature>
<keyword evidence="3" id="KW-1185">Reference proteome</keyword>
<dbReference type="KEGG" id="pes:SOPEG_3623"/>
<evidence type="ECO:0000313" key="3">
    <source>
        <dbReference type="Proteomes" id="UP000019025"/>
    </source>
</evidence>
<dbReference type="EMBL" id="CP006568">
    <property type="protein sequence ID" value="AHF74846.1"/>
    <property type="molecule type" value="Genomic_DNA"/>
</dbReference>
<dbReference type="Gene3D" id="3.40.50.1820">
    <property type="entry name" value="alpha/beta hydrolase"/>
    <property type="match status" value="1"/>
</dbReference>
<dbReference type="Pfam" id="PF01738">
    <property type="entry name" value="DLH"/>
    <property type="match status" value="1"/>
</dbReference>
<dbReference type="EC" id="3.1.1.45" evidence="2"/>
<dbReference type="eggNOG" id="COG0412">
    <property type="taxonomic scope" value="Bacteria"/>
</dbReference>
<dbReference type="AlphaFoldDB" id="W0HLS1"/>
<protein>
    <submittedName>
        <fullName evidence="2">Putative carboxymethylenebutenolidase</fullName>
        <ecNumber evidence="2">3.1.1.45</ecNumber>
    </submittedName>
</protein>
<dbReference type="PATRIC" id="fig|2342.5.peg.3953"/>
<keyword evidence="2" id="KW-0378">Hydrolase</keyword>
<dbReference type="SUPFAM" id="SSF53474">
    <property type="entry name" value="alpha/beta-Hydrolases"/>
    <property type="match status" value="1"/>
</dbReference>
<dbReference type="PANTHER" id="PTHR46623">
    <property type="entry name" value="CARBOXYMETHYLENEBUTENOLIDASE-RELATED"/>
    <property type="match status" value="1"/>
</dbReference>
<accession>W0HLS1</accession>
<organism evidence="2 3">
    <name type="scientific">Candidatus Sodalis pierantonii str. SOPE</name>
    <dbReference type="NCBI Taxonomy" id="2342"/>
    <lineage>
        <taxon>Bacteria</taxon>
        <taxon>Pseudomonadati</taxon>
        <taxon>Pseudomonadota</taxon>
        <taxon>Gammaproteobacteria</taxon>
        <taxon>Enterobacterales</taxon>
        <taxon>Bruguierivoracaceae</taxon>
        <taxon>Sodalis</taxon>
    </lineage>
</organism>
<gene>
    <name evidence="2" type="primary">ysgA</name>
    <name evidence="2" type="ORF">SOPEG_3623</name>
</gene>
<evidence type="ECO:0000313" key="2">
    <source>
        <dbReference type="EMBL" id="AHF74846.1"/>
    </source>
</evidence>
<dbReference type="InterPro" id="IPR029058">
    <property type="entry name" value="AB_hydrolase_fold"/>
</dbReference>
<dbReference type="GO" id="GO:0008806">
    <property type="term" value="F:carboxymethylenebutenolidase activity"/>
    <property type="evidence" value="ECO:0007669"/>
    <property type="project" value="UniProtKB-EC"/>
</dbReference>
<dbReference type="RefSeq" id="WP_025246587.1">
    <property type="nucleotide sequence ID" value="NZ_CP006568.1"/>
</dbReference>
<dbReference type="HOGENOM" id="CLU_054590_7_0_6"/>
<dbReference type="InterPro" id="IPR002925">
    <property type="entry name" value="Dienelactn_hydro"/>
</dbReference>
<dbReference type="Proteomes" id="UP000019025">
    <property type="component" value="Chromosome"/>
</dbReference>
<sequence length="274" mass="29563">MSPNETLTPSAPASGFARAAGAPSVTAIVTDGENVLSGPTTVPSQGDAMPAWMARPAGQHDALPVVIVVQEIFGVHEHIQDLCRRLAKVGYLAIAPELYFRQGDPAHYDDVGTLLTELVSKVPDSQVLSDLDHTAYFAATQGGDLRRLAITGFCWGGRISWLYAAHNPQLRAAAWYGKLTGDKTLTMPKHPVDVATQLTAPVLGLYGAQDKSIPLETIETMRQALRAANADAEIVVYPEAGHAFNADYRPSYHAPSAQDGWQRMLAWFARFGVK</sequence>
<name>W0HLS1_9GAMM</name>